<sequence length="183" mass="21038">MFSRIDICRISGLTEKQIRRLDETQILLPKLHGMGVDAEYSYNELIFVCVYGIIRERLKELGFGLHELNDKFKGGLASEIDFVNSDIFFFTRASFFLIPSSLEVRAIFKEWIGNKTYDIFPNVTSNHLRAFGLNVSDGILLNALVLNLDKVRIHIKQQADKLGISHKIPSEYEIMQRREKVSA</sequence>
<protein>
    <submittedName>
        <fullName evidence="1">Uncharacterized protein</fullName>
    </submittedName>
</protein>
<name>A0A844GZ89_9CHRO</name>
<dbReference type="RefSeq" id="WP_155084574.1">
    <property type="nucleotide sequence ID" value="NZ_WMIA01000027.1"/>
</dbReference>
<proteinExistence type="predicted"/>
<gene>
    <name evidence="1" type="ORF">GGC33_15805</name>
</gene>
<dbReference type="EMBL" id="WMIA01000027">
    <property type="protein sequence ID" value="MTF40382.1"/>
    <property type="molecule type" value="Genomic_DNA"/>
</dbReference>
<reference evidence="1 2" key="1">
    <citation type="submission" date="2019-11" db="EMBL/GenBank/DDBJ databases">
        <title>Isolation of a new High Light Tolerant Cyanobacteria.</title>
        <authorList>
            <person name="Dobson Z."/>
            <person name="Vaughn N."/>
            <person name="Vaughn M."/>
            <person name="Fromme P."/>
            <person name="Mazor Y."/>
        </authorList>
    </citation>
    <scope>NUCLEOTIDE SEQUENCE [LARGE SCALE GENOMIC DNA]</scope>
    <source>
        <strain evidence="1 2">0216</strain>
    </source>
</reference>
<dbReference type="Proteomes" id="UP000437131">
    <property type="component" value="Unassembled WGS sequence"/>
</dbReference>
<evidence type="ECO:0000313" key="1">
    <source>
        <dbReference type="EMBL" id="MTF40382.1"/>
    </source>
</evidence>
<evidence type="ECO:0000313" key="2">
    <source>
        <dbReference type="Proteomes" id="UP000437131"/>
    </source>
</evidence>
<dbReference type="AlphaFoldDB" id="A0A844GZ89"/>
<accession>A0A844GZ89</accession>
<organism evidence="1 2">
    <name type="scientific">Cyanobacterium aponinum 0216</name>
    <dbReference type="NCBI Taxonomy" id="2676140"/>
    <lineage>
        <taxon>Bacteria</taxon>
        <taxon>Bacillati</taxon>
        <taxon>Cyanobacteriota</taxon>
        <taxon>Cyanophyceae</taxon>
        <taxon>Oscillatoriophycideae</taxon>
        <taxon>Chroococcales</taxon>
        <taxon>Geminocystaceae</taxon>
        <taxon>Cyanobacterium</taxon>
    </lineage>
</organism>
<comment type="caution">
    <text evidence="1">The sequence shown here is derived from an EMBL/GenBank/DDBJ whole genome shotgun (WGS) entry which is preliminary data.</text>
</comment>